<dbReference type="InterPro" id="IPR013538">
    <property type="entry name" value="ASHA1/2-like_C"/>
</dbReference>
<dbReference type="SUPFAM" id="SSF55961">
    <property type="entry name" value="Bet v1-like"/>
    <property type="match status" value="1"/>
</dbReference>
<evidence type="ECO:0000259" key="2">
    <source>
        <dbReference type="SMART" id="SM01000"/>
    </source>
</evidence>
<evidence type="ECO:0000256" key="1">
    <source>
        <dbReference type="ARBA" id="ARBA00006817"/>
    </source>
</evidence>
<dbReference type="InterPro" id="IPR023393">
    <property type="entry name" value="START-like_dom_sf"/>
</dbReference>
<dbReference type="PANTHER" id="PTHR13009">
    <property type="entry name" value="HEAT SHOCK PROTEIN 90 HSP90 CO-CHAPERONE AHA-1"/>
    <property type="match status" value="1"/>
</dbReference>
<name>A0ABM1B3K3_LIMPO</name>
<gene>
    <name evidence="4" type="primary">LOC106459070</name>
</gene>
<protein>
    <submittedName>
        <fullName evidence="4">Activator of 90 kDa heat shock protein ATPase homolog 1-like</fullName>
    </submittedName>
</protein>
<dbReference type="GeneID" id="106459070"/>
<evidence type="ECO:0000313" key="4">
    <source>
        <dbReference type="RefSeq" id="XP_013774102.1"/>
    </source>
</evidence>
<reference evidence="4" key="1">
    <citation type="submission" date="2025-08" db="UniProtKB">
        <authorList>
            <consortium name="RefSeq"/>
        </authorList>
    </citation>
    <scope>IDENTIFICATION</scope>
    <source>
        <tissue evidence="4">Muscle</tissue>
    </source>
</reference>
<dbReference type="RefSeq" id="XP_013774102.1">
    <property type="nucleotide sequence ID" value="XM_013918648.2"/>
</dbReference>
<dbReference type="PANTHER" id="PTHR13009:SF22">
    <property type="entry name" value="LD43819P"/>
    <property type="match status" value="1"/>
</dbReference>
<dbReference type="InterPro" id="IPR015310">
    <property type="entry name" value="AHSA1-like_N"/>
</dbReference>
<dbReference type="InterPro" id="IPR036338">
    <property type="entry name" value="Aha1"/>
</dbReference>
<accession>A0ABM1B3K3</accession>
<dbReference type="Pfam" id="PF09229">
    <property type="entry name" value="Aha1_N"/>
    <property type="match status" value="1"/>
</dbReference>
<sequence>MAKWGEGDPRWIVEERPDATNVNNWHWTEKNASFWSQNLLKELLNDLTIEGEVGRCKITEITKVSGEAVANNRKGKLIFFYEWEITLKWKGQHKDSDTEIEGTAEIPNLSEENDPCEVDVNISVTTTDDFSQQLKDMMRTVGIQNIREKLAEYIKRLKDEFSQGMILPTKEQAKTTSNVLKVTPTKQVYATSENLERKGMRLDLTELNMTESFKCKAEEFFRALTIKEMVQAFTQGPCQLELTEGGKFSLFDGNVHGIFVELIPNKKIVQKWRFKTWPSGHYSDVTLEITEKEDSTEVKLTQKGVPRNELEQTREGWKNYYWQSMKRVFGFGAMLI</sequence>
<dbReference type="Gene3D" id="3.15.10.20">
    <property type="entry name" value="Activator of Hsp90 ATPase Aha1, N-terminal domain"/>
    <property type="match status" value="1"/>
</dbReference>
<dbReference type="SUPFAM" id="SSF103111">
    <property type="entry name" value="Activator of Hsp90 ATPase, Aha1"/>
    <property type="match status" value="1"/>
</dbReference>
<organism evidence="3 4">
    <name type="scientific">Limulus polyphemus</name>
    <name type="common">Atlantic horseshoe crab</name>
    <dbReference type="NCBI Taxonomy" id="6850"/>
    <lineage>
        <taxon>Eukaryota</taxon>
        <taxon>Metazoa</taxon>
        <taxon>Ecdysozoa</taxon>
        <taxon>Arthropoda</taxon>
        <taxon>Chelicerata</taxon>
        <taxon>Merostomata</taxon>
        <taxon>Xiphosura</taxon>
        <taxon>Limulidae</taxon>
        <taxon>Limulus</taxon>
    </lineage>
</organism>
<dbReference type="CDD" id="cd08892">
    <property type="entry name" value="SRPBCC_Aha1"/>
    <property type="match status" value="1"/>
</dbReference>
<feature type="domain" description="Activator of Hsp90 ATPase AHSA1-like N-terminal" evidence="2">
    <location>
        <begin position="29"/>
        <end position="163"/>
    </location>
</feature>
<dbReference type="SMART" id="SM01000">
    <property type="entry name" value="Aha1_N"/>
    <property type="match status" value="1"/>
</dbReference>
<comment type="similarity">
    <text evidence="1">Belongs to the AHA1 family.</text>
</comment>
<dbReference type="Pfam" id="PF08327">
    <property type="entry name" value="AHSA1"/>
    <property type="match status" value="1"/>
</dbReference>
<dbReference type="Gene3D" id="3.30.530.20">
    <property type="match status" value="1"/>
</dbReference>
<proteinExistence type="inferred from homology"/>
<evidence type="ECO:0000313" key="3">
    <source>
        <dbReference type="Proteomes" id="UP000694941"/>
    </source>
</evidence>
<keyword evidence="3" id="KW-1185">Reference proteome</keyword>
<dbReference type="Proteomes" id="UP000694941">
    <property type="component" value="Unplaced"/>
</dbReference>